<dbReference type="AlphaFoldDB" id="A0A8D8GB09"/>
<proteinExistence type="predicted"/>
<name>A0A8D8GB09_CULPI</name>
<accession>A0A8D8GB09</accession>
<sequence length="109" mass="11986">MKKNMRNTAYADGKVMRAITSIVLATRIGWGGSFFRTWTKHVSVAQPLLAECVQGLVPPAQLVQATISFGPPDSRFGENTLDVRGLARIIPILFRTAGRRWVTGFSPGR</sequence>
<protein>
    <submittedName>
        <fullName evidence="1">(northern house mosquito) hypothetical protein</fullName>
    </submittedName>
</protein>
<evidence type="ECO:0000313" key="1">
    <source>
        <dbReference type="EMBL" id="CAG6500084.1"/>
    </source>
</evidence>
<dbReference type="EMBL" id="HBUE01139542">
    <property type="protein sequence ID" value="CAG6500084.1"/>
    <property type="molecule type" value="Transcribed_RNA"/>
</dbReference>
<organism evidence="1">
    <name type="scientific">Culex pipiens</name>
    <name type="common">House mosquito</name>
    <dbReference type="NCBI Taxonomy" id="7175"/>
    <lineage>
        <taxon>Eukaryota</taxon>
        <taxon>Metazoa</taxon>
        <taxon>Ecdysozoa</taxon>
        <taxon>Arthropoda</taxon>
        <taxon>Hexapoda</taxon>
        <taxon>Insecta</taxon>
        <taxon>Pterygota</taxon>
        <taxon>Neoptera</taxon>
        <taxon>Endopterygota</taxon>
        <taxon>Diptera</taxon>
        <taxon>Nematocera</taxon>
        <taxon>Culicoidea</taxon>
        <taxon>Culicidae</taxon>
        <taxon>Culicinae</taxon>
        <taxon>Culicini</taxon>
        <taxon>Culex</taxon>
        <taxon>Culex</taxon>
    </lineage>
</organism>
<reference evidence="1" key="1">
    <citation type="submission" date="2021-05" db="EMBL/GenBank/DDBJ databases">
        <authorList>
            <person name="Alioto T."/>
            <person name="Alioto T."/>
            <person name="Gomez Garrido J."/>
        </authorList>
    </citation>
    <scope>NUCLEOTIDE SEQUENCE</scope>
</reference>